<sequence>MELETLDLIKYSHLNKKKESNKSTNGDPLRVLPLTAPGLPITKQLYRRDFIHSPGPVHFVHSNGGERTSYVPLDPPGPVGESNYLFREYTQHFCALKL</sequence>
<evidence type="ECO:0000313" key="2">
    <source>
        <dbReference type="Proteomes" id="UP000249218"/>
    </source>
</evidence>
<accession>A0A2W1BQ55</accession>
<evidence type="ECO:0000313" key="1">
    <source>
        <dbReference type="EMBL" id="PZC73833.1"/>
    </source>
</evidence>
<name>A0A2W1BQ55_HELAM</name>
<dbReference type="EMBL" id="KZ150083">
    <property type="protein sequence ID" value="PZC73833.1"/>
    <property type="molecule type" value="Genomic_DNA"/>
</dbReference>
<proteinExistence type="predicted"/>
<dbReference type="Proteomes" id="UP000249218">
    <property type="component" value="Unassembled WGS sequence"/>
</dbReference>
<gene>
    <name evidence="1" type="primary">HaOG208759</name>
    <name evidence="1" type="ORF">B5X24_HaOG208759</name>
</gene>
<keyword evidence="2" id="KW-1185">Reference proteome</keyword>
<dbReference type="AlphaFoldDB" id="A0A2W1BQ55"/>
<protein>
    <submittedName>
        <fullName evidence="1">Uncharacterized protein</fullName>
    </submittedName>
</protein>
<organism evidence="1 2">
    <name type="scientific">Helicoverpa armigera</name>
    <name type="common">Cotton bollworm</name>
    <name type="synonym">Heliothis armigera</name>
    <dbReference type="NCBI Taxonomy" id="29058"/>
    <lineage>
        <taxon>Eukaryota</taxon>
        <taxon>Metazoa</taxon>
        <taxon>Ecdysozoa</taxon>
        <taxon>Arthropoda</taxon>
        <taxon>Hexapoda</taxon>
        <taxon>Insecta</taxon>
        <taxon>Pterygota</taxon>
        <taxon>Neoptera</taxon>
        <taxon>Endopterygota</taxon>
        <taxon>Lepidoptera</taxon>
        <taxon>Glossata</taxon>
        <taxon>Ditrysia</taxon>
        <taxon>Noctuoidea</taxon>
        <taxon>Noctuidae</taxon>
        <taxon>Heliothinae</taxon>
        <taxon>Helicoverpa</taxon>
    </lineage>
</organism>
<reference evidence="1 2" key="1">
    <citation type="journal article" date="2017" name="BMC Biol.">
        <title>Genomic innovations, transcriptional plasticity and gene loss underlying the evolution and divergence of two highly polyphagous and invasive Helicoverpa pest species.</title>
        <authorList>
            <person name="Pearce S.L."/>
            <person name="Clarke D.F."/>
            <person name="East P.D."/>
            <person name="Elfekih S."/>
            <person name="Gordon K.H."/>
            <person name="Jermiin L.S."/>
            <person name="McGaughran A."/>
            <person name="Oakeshott J.G."/>
            <person name="Papanikolaou A."/>
            <person name="Perera O.P."/>
            <person name="Rane R.V."/>
            <person name="Richards S."/>
            <person name="Tay W.T."/>
            <person name="Walsh T.K."/>
            <person name="Anderson A."/>
            <person name="Anderson C.J."/>
            <person name="Asgari S."/>
            <person name="Board P.G."/>
            <person name="Bretschneider A."/>
            <person name="Campbell P.M."/>
            <person name="Chertemps T."/>
            <person name="Christeller J.T."/>
            <person name="Coppin C.W."/>
            <person name="Downes S.J."/>
            <person name="Duan G."/>
            <person name="Farnsworth C.A."/>
            <person name="Good R.T."/>
            <person name="Han L.B."/>
            <person name="Han Y.C."/>
            <person name="Hatje K."/>
            <person name="Horne I."/>
            <person name="Huang Y.P."/>
            <person name="Hughes D.S."/>
            <person name="Jacquin-Joly E."/>
            <person name="James W."/>
            <person name="Jhangiani S."/>
            <person name="Kollmar M."/>
            <person name="Kuwar S.S."/>
            <person name="Li S."/>
            <person name="Liu N.Y."/>
            <person name="Maibeche M.T."/>
            <person name="Miller J.R."/>
            <person name="Montagne N."/>
            <person name="Perry T."/>
            <person name="Qu J."/>
            <person name="Song S.V."/>
            <person name="Sutton G.G."/>
            <person name="Vogel H."/>
            <person name="Walenz B.P."/>
            <person name="Xu W."/>
            <person name="Zhang H.J."/>
            <person name="Zou Z."/>
            <person name="Batterham P."/>
            <person name="Edwards O.R."/>
            <person name="Feyereisen R."/>
            <person name="Gibbs R.A."/>
            <person name="Heckel D.G."/>
            <person name="McGrath A."/>
            <person name="Robin C."/>
            <person name="Scherer S.E."/>
            <person name="Worley K.C."/>
            <person name="Wu Y.D."/>
        </authorList>
    </citation>
    <scope>NUCLEOTIDE SEQUENCE [LARGE SCALE GENOMIC DNA]</scope>
    <source>
        <strain evidence="1">Harm_GR_Male_#8</strain>
        <tissue evidence="1">Whole organism</tissue>
    </source>
</reference>